<dbReference type="GO" id="GO:0071978">
    <property type="term" value="P:bacterial-type flagellum-dependent swarming motility"/>
    <property type="evidence" value="ECO:0007669"/>
    <property type="project" value="TreeGrafter"/>
</dbReference>
<feature type="domain" description="Flagellar hook protein FlgE D2" evidence="8">
    <location>
        <begin position="350"/>
        <end position="434"/>
    </location>
</feature>
<feature type="domain" description="Flagellar hook protein FlgE D2" evidence="8">
    <location>
        <begin position="176"/>
        <end position="253"/>
    </location>
</feature>
<organism evidence="10 11">
    <name type="scientific">Colwellia psychrerythraea (strain 34H / ATCC BAA-681)</name>
    <name type="common">Vibrio psychroerythus</name>
    <dbReference type="NCBI Taxonomy" id="167879"/>
    <lineage>
        <taxon>Bacteria</taxon>
        <taxon>Pseudomonadati</taxon>
        <taxon>Pseudomonadota</taxon>
        <taxon>Gammaproteobacteria</taxon>
        <taxon>Alteromonadales</taxon>
        <taxon>Colwelliaceae</taxon>
        <taxon>Colwellia</taxon>
    </lineage>
</organism>
<name>Q485P3_COLP3</name>
<evidence type="ECO:0000256" key="1">
    <source>
        <dbReference type="ARBA" id="ARBA00004117"/>
    </source>
</evidence>
<dbReference type="EMBL" id="CP000083">
    <property type="protein sequence ID" value="AAZ26946.1"/>
    <property type="molecule type" value="Genomic_DNA"/>
</dbReference>
<dbReference type="Gene3D" id="2.60.98.20">
    <property type="entry name" value="Flagellar hook protein FlgE"/>
    <property type="match status" value="1"/>
</dbReference>
<comment type="similarity">
    <text evidence="2 5">Belongs to the flagella basal body rod proteins family.</text>
</comment>
<dbReference type="GO" id="GO:0005829">
    <property type="term" value="C:cytosol"/>
    <property type="evidence" value="ECO:0007669"/>
    <property type="project" value="TreeGrafter"/>
</dbReference>
<dbReference type="InterPro" id="IPR001444">
    <property type="entry name" value="Flag_bb_rod_N"/>
</dbReference>
<dbReference type="RefSeq" id="WP_011042316.1">
    <property type="nucleotide sequence ID" value="NC_003910.7"/>
</dbReference>
<keyword evidence="10" id="KW-0969">Cilium</keyword>
<dbReference type="InterPro" id="IPR020013">
    <property type="entry name" value="Flagellar_FlgE/F/G"/>
</dbReference>
<feature type="domain" description="Flagellar basal-body/hook protein C-terminal" evidence="7">
    <location>
        <begin position="509"/>
        <end position="553"/>
    </location>
</feature>
<dbReference type="Pfam" id="PF22692">
    <property type="entry name" value="LlgE_F_G_D1"/>
    <property type="match status" value="1"/>
</dbReference>
<protein>
    <recommendedName>
        <fullName evidence="3 5">Flagellar hook protein FlgE</fullName>
    </recommendedName>
</protein>
<dbReference type="SUPFAM" id="SSF117143">
    <property type="entry name" value="Flagellar hook protein flgE"/>
    <property type="match status" value="1"/>
</dbReference>
<dbReference type="InterPro" id="IPR037925">
    <property type="entry name" value="FlgE/F/G-like"/>
</dbReference>
<comment type="function">
    <text evidence="5">A flexible structure which links the flagellar filament to the drive apparatus in the basal body.</text>
</comment>
<dbReference type="InterPro" id="IPR019776">
    <property type="entry name" value="Flagellar_basal_body_rod_CS"/>
</dbReference>
<dbReference type="PANTHER" id="PTHR30435:SF1">
    <property type="entry name" value="FLAGELLAR HOOK PROTEIN FLGE"/>
    <property type="match status" value="1"/>
</dbReference>
<feature type="domain" description="Flagellar basal body rod protein N-terminal" evidence="6">
    <location>
        <begin position="3"/>
        <end position="33"/>
    </location>
</feature>
<reference evidence="10" key="1">
    <citation type="journal article" date="2005" name="Proc. Natl. Acad. Sci. U.S.A.">
        <title>The psychrophilic lifestyle as revealed by the genome sequence of Colwellia psychrerythraea 34H through genomic and proteomic analyses.</title>
        <authorList>
            <person name="Methe B.A."/>
            <person name="Nelson K.E."/>
            <person name="Deming J.W."/>
            <person name="Momen B."/>
            <person name="Melamud E."/>
            <person name="Zhang X."/>
            <person name="Moult J."/>
            <person name="Madupu R."/>
            <person name="Nelson W.C."/>
            <person name="Dodson R.J."/>
            <person name="Brinkac L.M."/>
            <person name="Daugherty S.C."/>
            <person name="Durkin A.S."/>
            <person name="DeBoy R.T."/>
            <person name="Kolonay J.F."/>
            <person name="Sullivan S.A."/>
            <person name="Zhou L."/>
            <person name="Davidsen T.M."/>
            <person name="Wu M."/>
            <person name="Huston A.L."/>
            <person name="Lewis M."/>
            <person name="Weaver B."/>
            <person name="Weidman J.F."/>
            <person name="Khouri H."/>
            <person name="Utterback T.R."/>
            <person name="Feldblyum T.V."/>
            <person name="Fraser C.M."/>
        </authorList>
    </citation>
    <scope>NUCLEOTIDE SEQUENCE [LARGE SCALE GENOMIC DNA]</scope>
    <source>
        <strain evidence="10">34H</strain>
    </source>
</reference>
<dbReference type="Proteomes" id="UP000000547">
    <property type="component" value="Chromosome"/>
</dbReference>
<dbReference type="HOGENOM" id="CLU_013687_2_0_6"/>
<evidence type="ECO:0000256" key="3">
    <source>
        <dbReference type="ARBA" id="ARBA00019015"/>
    </source>
</evidence>
<accession>Q485P3</accession>
<gene>
    <name evidence="10" type="primary">flgE</name>
    <name evidence="10" type="ordered locus">CPS_1480</name>
</gene>
<dbReference type="STRING" id="167879.CPS_1480"/>
<evidence type="ECO:0000313" key="10">
    <source>
        <dbReference type="EMBL" id="AAZ26946.1"/>
    </source>
</evidence>
<dbReference type="GO" id="GO:0009425">
    <property type="term" value="C:bacterial-type flagellum basal body"/>
    <property type="evidence" value="ECO:0007669"/>
    <property type="project" value="UniProtKB-SubCell"/>
</dbReference>
<keyword evidence="10" id="KW-0282">Flagellum</keyword>
<dbReference type="Pfam" id="PF07559">
    <property type="entry name" value="FlgE_D2"/>
    <property type="match status" value="2"/>
</dbReference>
<evidence type="ECO:0000259" key="6">
    <source>
        <dbReference type="Pfam" id="PF00460"/>
    </source>
</evidence>
<dbReference type="InterPro" id="IPR053967">
    <property type="entry name" value="LlgE_F_G-like_D1"/>
</dbReference>
<keyword evidence="4 5" id="KW-0975">Bacterial flagellum</keyword>
<evidence type="ECO:0000256" key="4">
    <source>
        <dbReference type="ARBA" id="ARBA00023143"/>
    </source>
</evidence>
<dbReference type="InterPro" id="IPR011491">
    <property type="entry name" value="FlgE_D2"/>
</dbReference>
<evidence type="ECO:0000313" key="11">
    <source>
        <dbReference type="Proteomes" id="UP000000547"/>
    </source>
</evidence>
<dbReference type="AlphaFoldDB" id="Q485P3"/>
<dbReference type="KEGG" id="cps:CPS_1480"/>
<dbReference type="InterPro" id="IPR037058">
    <property type="entry name" value="Falgellar_hook_FlgE_sf"/>
</dbReference>
<comment type="subcellular location">
    <subcellularLocation>
        <location evidence="1 5">Bacterial flagellum basal body</location>
    </subcellularLocation>
</comment>
<dbReference type="Pfam" id="PF00460">
    <property type="entry name" value="Flg_bb_rod"/>
    <property type="match status" value="1"/>
</dbReference>
<dbReference type="PANTHER" id="PTHR30435">
    <property type="entry name" value="FLAGELLAR PROTEIN"/>
    <property type="match status" value="1"/>
</dbReference>
<feature type="domain" description="Flagellar hook protein FlgE/F/G-like D1" evidence="9">
    <location>
        <begin position="83"/>
        <end position="151"/>
    </location>
</feature>
<dbReference type="GO" id="GO:0009424">
    <property type="term" value="C:bacterial-type flagellum hook"/>
    <property type="evidence" value="ECO:0007669"/>
    <property type="project" value="TreeGrafter"/>
</dbReference>
<evidence type="ECO:0000259" key="7">
    <source>
        <dbReference type="Pfam" id="PF06429"/>
    </source>
</evidence>
<dbReference type="InterPro" id="IPR010930">
    <property type="entry name" value="Flg_bb/hook_C_dom"/>
</dbReference>
<proteinExistence type="inferred from homology"/>
<evidence type="ECO:0000256" key="2">
    <source>
        <dbReference type="ARBA" id="ARBA00009677"/>
    </source>
</evidence>
<sequence>MSFNIALSGLNAAQKDLDVSSNNIANVNTVGFKESRAEFVDVYASSLLAAGKTKVGDGVLTADVAQQFSQGSIQFTNNALDLAITGNGFFATVPELGSLETSYTRAGQFKLNSDNFVVNSQGGHLLGFPVNPDGSSASVSLSTAEPIRIPTESGTPTKTSEVDVRMNLPAGAGYITSAPANFDPEDPLTFNSSTSVTIFDSLGKSHIMTYFFVKDDPAVAPNQWMMFASVDGKPIDLADDPTVQATAEAAVVTAQANVATAQASVVTSQTTLNTTQATLNTEEANVITAQATYDAIVGVPTAAQDATLAAVIATRDAAIITRDAALNAQTVSETNLTNSLAIASTAISATTPESGTGTKGARLTYNSSGDFISQSPSPTNGGIRTVDFSSHLPNGADPTQTVKVDFNLDTAGPNPNEPTQFASNFEVTALNQDGLAVGRLTGIEIGVDGLVRATYSNGTSQPLSRIAMVNFANEQGLSQTGGSNWKESLVSGKALAGEAGSGTFGTINSSALEQSNVNLTTELIDLISAQRNFQANSRALEVDNQLNQTILQIR</sequence>
<dbReference type="NCBIfam" id="TIGR03506">
    <property type="entry name" value="FlgEFG_subfam"/>
    <property type="match status" value="2"/>
</dbReference>
<dbReference type="Pfam" id="PF06429">
    <property type="entry name" value="Flg_bbr_C"/>
    <property type="match status" value="1"/>
</dbReference>
<evidence type="ECO:0000259" key="8">
    <source>
        <dbReference type="Pfam" id="PF07559"/>
    </source>
</evidence>
<evidence type="ECO:0000259" key="9">
    <source>
        <dbReference type="Pfam" id="PF22692"/>
    </source>
</evidence>
<dbReference type="PROSITE" id="PS00588">
    <property type="entry name" value="FLAGELLA_BB_ROD"/>
    <property type="match status" value="1"/>
</dbReference>
<evidence type="ECO:0000256" key="5">
    <source>
        <dbReference type="RuleBase" id="RU362116"/>
    </source>
</evidence>
<keyword evidence="10" id="KW-0966">Cell projection</keyword>